<sequence length="84" mass="9472">MIYMANVNRSSEEVSADSSTAEQSNSSSTQANSKVEFSKDEEDLIIRMYKLVGDRWPLIAGRIPGRTAEEIKNYWTSKYSSTSQ</sequence>
<reference evidence="10" key="1">
    <citation type="journal article" name="Plants (Basel)">
        <title>NAC and MYB Families and Lignin Biosynthesis-Related Members Identification and Expression Analysis in Melilotus albus.</title>
        <authorList>
            <person name="Chen L."/>
            <person name="Wu F."/>
            <person name="Zhang J."/>
        </authorList>
    </citation>
    <scope>NUCLEOTIDE SEQUENCE</scope>
</reference>
<evidence type="ECO:0000313" key="10">
    <source>
        <dbReference type="EMBL" id="QSD99627.1"/>
    </source>
</evidence>
<dbReference type="InterPro" id="IPR017930">
    <property type="entry name" value="Myb_dom"/>
</dbReference>
<dbReference type="GO" id="GO:0006355">
    <property type="term" value="P:regulation of DNA-templated transcription"/>
    <property type="evidence" value="ECO:0007669"/>
    <property type="project" value="TreeGrafter"/>
</dbReference>
<dbReference type="EMBL" id="MW302473">
    <property type="protein sequence ID" value="QSD99627.1"/>
    <property type="molecule type" value="Genomic_DNA"/>
</dbReference>
<dbReference type="GO" id="GO:0030154">
    <property type="term" value="P:cell differentiation"/>
    <property type="evidence" value="ECO:0007669"/>
    <property type="project" value="UniProtKB-ARBA"/>
</dbReference>
<dbReference type="PROSITE" id="PS51294">
    <property type="entry name" value="HTH_MYB"/>
    <property type="match status" value="1"/>
</dbReference>
<dbReference type="InterPro" id="IPR009057">
    <property type="entry name" value="Homeodomain-like_sf"/>
</dbReference>
<keyword evidence="5" id="KW-0804">Transcription</keyword>
<keyword evidence="3" id="KW-0805">Transcription regulation</keyword>
<dbReference type="Pfam" id="PF00249">
    <property type="entry name" value="Myb_DNA-binding"/>
    <property type="match status" value="1"/>
</dbReference>
<feature type="region of interest" description="Disordered" evidence="7">
    <location>
        <begin position="1"/>
        <end position="36"/>
    </location>
</feature>
<keyword evidence="4" id="KW-0238">DNA-binding</keyword>
<dbReference type="SUPFAM" id="SSF46689">
    <property type="entry name" value="Homeodomain-like"/>
    <property type="match status" value="1"/>
</dbReference>
<organism evidence="10">
    <name type="scientific">Melilotus albus</name>
    <name type="common">White sweet clover</name>
    <name type="synonym">Melilotus officinalis subsp. albus</name>
    <dbReference type="NCBI Taxonomy" id="47082"/>
    <lineage>
        <taxon>Eukaryota</taxon>
        <taxon>Viridiplantae</taxon>
        <taxon>Streptophyta</taxon>
        <taxon>Embryophyta</taxon>
        <taxon>Tracheophyta</taxon>
        <taxon>Spermatophyta</taxon>
        <taxon>Magnoliopsida</taxon>
        <taxon>eudicotyledons</taxon>
        <taxon>Gunneridae</taxon>
        <taxon>Pentapetalae</taxon>
        <taxon>rosids</taxon>
        <taxon>fabids</taxon>
        <taxon>Fabales</taxon>
        <taxon>Fabaceae</taxon>
        <taxon>Papilionoideae</taxon>
        <taxon>50 kb inversion clade</taxon>
        <taxon>NPAAA clade</taxon>
        <taxon>Hologalegina</taxon>
        <taxon>IRL clade</taxon>
        <taxon>Trifolieae</taxon>
        <taxon>Melilotus</taxon>
    </lineage>
</organism>
<evidence type="ECO:0000256" key="1">
    <source>
        <dbReference type="ARBA" id="ARBA00004123"/>
    </source>
</evidence>
<feature type="domain" description="HTH myb-type" evidence="9">
    <location>
        <begin position="34"/>
        <end position="83"/>
    </location>
</feature>
<dbReference type="InterPro" id="IPR001005">
    <property type="entry name" value="SANT/Myb"/>
</dbReference>
<comment type="subcellular location">
    <subcellularLocation>
        <location evidence="1">Nucleus</location>
    </subcellularLocation>
</comment>
<dbReference type="AlphaFoldDB" id="A0A896W3K4"/>
<dbReference type="Gene3D" id="1.10.10.60">
    <property type="entry name" value="Homeodomain-like"/>
    <property type="match status" value="1"/>
</dbReference>
<feature type="domain" description="Myb-like" evidence="8">
    <location>
        <begin position="29"/>
        <end position="79"/>
    </location>
</feature>
<dbReference type="GO" id="GO:0000976">
    <property type="term" value="F:transcription cis-regulatory region binding"/>
    <property type="evidence" value="ECO:0007669"/>
    <property type="project" value="TreeGrafter"/>
</dbReference>
<dbReference type="GO" id="GO:0005634">
    <property type="term" value="C:nucleus"/>
    <property type="evidence" value="ECO:0007669"/>
    <property type="project" value="UniProtKB-SubCell"/>
</dbReference>
<dbReference type="CDD" id="cd00167">
    <property type="entry name" value="SANT"/>
    <property type="match status" value="1"/>
</dbReference>
<dbReference type="SMART" id="SM00717">
    <property type="entry name" value="SANT"/>
    <property type="match status" value="1"/>
</dbReference>
<keyword evidence="2" id="KW-0217">Developmental protein</keyword>
<dbReference type="FunFam" id="1.10.10.60:FF:000160">
    <property type="entry name" value="MYB-like transcription factor"/>
    <property type="match status" value="1"/>
</dbReference>
<evidence type="ECO:0000256" key="2">
    <source>
        <dbReference type="ARBA" id="ARBA00022473"/>
    </source>
</evidence>
<dbReference type="PANTHER" id="PTHR47998:SF67">
    <property type="entry name" value="MYB TRANSCRIPTION FACTOR"/>
    <property type="match status" value="1"/>
</dbReference>
<evidence type="ECO:0000259" key="8">
    <source>
        <dbReference type="PROSITE" id="PS50090"/>
    </source>
</evidence>
<feature type="compositionally biased region" description="Low complexity" evidence="7">
    <location>
        <begin position="16"/>
        <end position="33"/>
    </location>
</feature>
<keyword evidence="6" id="KW-0539">Nucleus</keyword>
<dbReference type="PANTHER" id="PTHR47998">
    <property type="entry name" value="TRANSCRIPTION FACTOR MYB51-LIKE ISOFORM X1"/>
    <property type="match status" value="1"/>
</dbReference>
<dbReference type="GO" id="GO:0090558">
    <property type="term" value="P:plant epidermis development"/>
    <property type="evidence" value="ECO:0007669"/>
    <property type="project" value="UniProtKB-ARBA"/>
</dbReference>
<evidence type="ECO:0000256" key="6">
    <source>
        <dbReference type="ARBA" id="ARBA00023242"/>
    </source>
</evidence>
<dbReference type="GO" id="GO:0009653">
    <property type="term" value="P:anatomical structure morphogenesis"/>
    <property type="evidence" value="ECO:0007669"/>
    <property type="project" value="UniProtKB-ARBA"/>
</dbReference>
<dbReference type="GO" id="GO:0048731">
    <property type="term" value="P:system development"/>
    <property type="evidence" value="ECO:0007669"/>
    <property type="project" value="UniProtKB-ARBA"/>
</dbReference>
<proteinExistence type="predicted"/>
<evidence type="ECO:0000256" key="7">
    <source>
        <dbReference type="SAM" id="MobiDB-lite"/>
    </source>
</evidence>
<gene>
    <name evidence="10" type="primary">EVM0037046.1</name>
</gene>
<evidence type="ECO:0000256" key="3">
    <source>
        <dbReference type="ARBA" id="ARBA00023015"/>
    </source>
</evidence>
<evidence type="ECO:0000259" key="9">
    <source>
        <dbReference type="PROSITE" id="PS51294"/>
    </source>
</evidence>
<evidence type="ECO:0000256" key="4">
    <source>
        <dbReference type="ARBA" id="ARBA00023125"/>
    </source>
</evidence>
<dbReference type="InterPro" id="IPR015495">
    <property type="entry name" value="Myb_TF_plants"/>
</dbReference>
<evidence type="ECO:0000256" key="5">
    <source>
        <dbReference type="ARBA" id="ARBA00023163"/>
    </source>
</evidence>
<name>A0A896W3K4_MELAB</name>
<protein>
    <submittedName>
        <fullName evidence="10">MYB family transcription factor</fullName>
    </submittedName>
</protein>
<accession>A0A896W3K4</accession>
<dbReference type="PROSITE" id="PS50090">
    <property type="entry name" value="MYB_LIKE"/>
    <property type="match status" value="1"/>
</dbReference>